<proteinExistence type="inferred from homology"/>
<organism evidence="11 12">
    <name type="scientific">Arthrobacter globiformis</name>
    <dbReference type="NCBI Taxonomy" id="1665"/>
    <lineage>
        <taxon>Bacteria</taxon>
        <taxon>Bacillati</taxon>
        <taxon>Actinomycetota</taxon>
        <taxon>Actinomycetes</taxon>
        <taxon>Micrococcales</taxon>
        <taxon>Micrococcaceae</taxon>
        <taxon>Arthrobacter</taxon>
    </lineage>
</organism>
<evidence type="ECO:0000313" key="12">
    <source>
        <dbReference type="Proteomes" id="UP000249166"/>
    </source>
</evidence>
<evidence type="ECO:0000256" key="4">
    <source>
        <dbReference type="ARBA" id="ARBA00013208"/>
    </source>
</evidence>
<name>A0A328HIN7_ARTGO</name>
<dbReference type="PROSITE" id="PS00760">
    <property type="entry name" value="SPASE_I_2"/>
    <property type="match status" value="1"/>
</dbReference>
<dbReference type="PROSITE" id="PS00501">
    <property type="entry name" value="SPASE_I_1"/>
    <property type="match status" value="1"/>
</dbReference>
<dbReference type="PANTHER" id="PTHR43390">
    <property type="entry name" value="SIGNAL PEPTIDASE I"/>
    <property type="match status" value="1"/>
</dbReference>
<evidence type="ECO:0000256" key="7">
    <source>
        <dbReference type="PIRSR" id="PIRSR600223-1"/>
    </source>
</evidence>
<feature type="active site" evidence="7">
    <location>
        <position position="24"/>
    </location>
</feature>
<feature type="active site" evidence="7">
    <location>
        <position position="66"/>
    </location>
</feature>
<dbReference type="InterPro" id="IPR019758">
    <property type="entry name" value="Pept_S26A_signal_pept_1_CS"/>
</dbReference>
<feature type="domain" description="Peptidase S26" evidence="10">
    <location>
        <begin position="3"/>
        <end position="143"/>
    </location>
</feature>
<dbReference type="PROSITE" id="PS00761">
    <property type="entry name" value="SPASE_I_3"/>
    <property type="match status" value="1"/>
</dbReference>
<dbReference type="InterPro" id="IPR019757">
    <property type="entry name" value="Pept_S26A_signal_pept_1_Lys-AS"/>
</dbReference>
<dbReference type="InterPro" id="IPR019756">
    <property type="entry name" value="Pept_S26A_signal_pept_1_Ser-AS"/>
</dbReference>
<dbReference type="EC" id="3.4.21.89" evidence="4 8"/>
<dbReference type="OrthoDB" id="9815782at2"/>
<dbReference type="PRINTS" id="PR00727">
    <property type="entry name" value="LEADERPTASE"/>
</dbReference>
<dbReference type="NCBIfam" id="TIGR02227">
    <property type="entry name" value="sigpep_I_bact"/>
    <property type="match status" value="1"/>
</dbReference>
<protein>
    <recommendedName>
        <fullName evidence="4 8">Signal peptidase I</fullName>
        <ecNumber evidence="4 8">3.4.21.89</ecNumber>
    </recommendedName>
</protein>
<keyword evidence="6 8" id="KW-0378">Hydrolase</keyword>
<reference evidence="11 12" key="1">
    <citation type="submission" date="2018-04" db="EMBL/GenBank/DDBJ databases">
        <title>Bacteria isolated from cave deposits of Manipur.</title>
        <authorList>
            <person name="Sahoo D."/>
            <person name="Sarangthem I."/>
            <person name="Nandeibam J."/>
        </authorList>
    </citation>
    <scope>NUCLEOTIDE SEQUENCE [LARGE SCALE GENOMIC DNA]</scope>
    <source>
        <strain evidence="12">mrc11</strain>
    </source>
</reference>
<dbReference type="Pfam" id="PF10502">
    <property type="entry name" value="Peptidase_S26"/>
    <property type="match status" value="1"/>
</dbReference>
<dbReference type="SUPFAM" id="SSF51306">
    <property type="entry name" value="LexA/Signal peptidase"/>
    <property type="match status" value="1"/>
</dbReference>
<dbReference type="InterPro" id="IPR000223">
    <property type="entry name" value="Pept_S26A_signal_pept_1"/>
</dbReference>
<accession>A0A328HIN7</accession>
<dbReference type="GO" id="GO:0009003">
    <property type="term" value="F:signal peptidase activity"/>
    <property type="evidence" value="ECO:0007669"/>
    <property type="project" value="UniProtKB-EC"/>
</dbReference>
<dbReference type="InterPro" id="IPR036286">
    <property type="entry name" value="LexA/Signal_pep-like_sf"/>
</dbReference>
<dbReference type="GO" id="GO:0004252">
    <property type="term" value="F:serine-type endopeptidase activity"/>
    <property type="evidence" value="ECO:0007669"/>
    <property type="project" value="InterPro"/>
</dbReference>
<evidence type="ECO:0000256" key="3">
    <source>
        <dbReference type="ARBA" id="ARBA00009370"/>
    </source>
</evidence>
<evidence type="ECO:0000256" key="1">
    <source>
        <dbReference type="ARBA" id="ARBA00000677"/>
    </source>
</evidence>
<comment type="similarity">
    <text evidence="3 9">Belongs to the peptidase S26 family.</text>
</comment>
<dbReference type="Gene3D" id="2.10.109.10">
    <property type="entry name" value="Umud Fragment, subunit A"/>
    <property type="match status" value="1"/>
</dbReference>
<comment type="caution">
    <text evidence="11">The sequence shown here is derived from an EMBL/GenBank/DDBJ whole genome shotgun (WGS) entry which is preliminary data.</text>
</comment>
<dbReference type="AlphaFoldDB" id="A0A328HIN7"/>
<keyword evidence="5 8" id="KW-0645">Protease</keyword>
<dbReference type="GO" id="GO:0006465">
    <property type="term" value="P:signal peptide processing"/>
    <property type="evidence" value="ECO:0007669"/>
    <property type="project" value="InterPro"/>
</dbReference>
<dbReference type="CDD" id="cd06530">
    <property type="entry name" value="S26_SPase_I"/>
    <property type="match status" value="1"/>
</dbReference>
<dbReference type="EMBL" id="QLNP01000064">
    <property type="protein sequence ID" value="RAM37991.1"/>
    <property type="molecule type" value="Genomic_DNA"/>
</dbReference>
<evidence type="ECO:0000313" key="11">
    <source>
        <dbReference type="EMBL" id="RAM37991.1"/>
    </source>
</evidence>
<comment type="catalytic activity">
    <reaction evidence="1 8">
        <text>Cleavage of hydrophobic, N-terminal signal or leader sequences from secreted and periplasmic proteins.</text>
        <dbReference type="EC" id="3.4.21.89"/>
    </reaction>
</comment>
<dbReference type="InterPro" id="IPR019533">
    <property type="entry name" value="Peptidase_S26"/>
</dbReference>
<gene>
    <name evidence="11" type="primary">lepB</name>
    <name evidence="11" type="ORF">DBZ45_07695</name>
</gene>
<dbReference type="PANTHER" id="PTHR43390:SF1">
    <property type="entry name" value="CHLOROPLAST PROCESSING PEPTIDASE"/>
    <property type="match status" value="1"/>
</dbReference>
<dbReference type="Proteomes" id="UP000249166">
    <property type="component" value="Unassembled WGS sequence"/>
</dbReference>
<dbReference type="GO" id="GO:0005886">
    <property type="term" value="C:plasma membrane"/>
    <property type="evidence" value="ECO:0007669"/>
    <property type="project" value="UniProtKB-SubCell"/>
</dbReference>
<sequence>MLLAAVLLAARLWLVEPVTVSSESMEPALPKGSTVLMFKPGPALGSPKAGDLVVFTSPEDGSPAVKRAIAFGGQTVAIEDSVLVVDGVPQAEPGIDHSRIDGTYFGPVTVPAGHVFVLGDNRAGSVDSRAYGSVALEALQATVLWPSGR</sequence>
<evidence type="ECO:0000256" key="2">
    <source>
        <dbReference type="ARBA" id="ARBA00004401"/>
    </source>
</evidence>
<evidence type="ECO:0000256" key="9">
    <source>
        <dbReference type="RuleBase" id="RU362042"/>
    </source>
</evidence>
<evidence type="ECO:0000259" key="10">
    <source>
        <dbReference type="Pfam" id="PF10502"/>
    </source>
</evidence>
<evidence type="ECO:0000256" key="5">
    <source>
        <dbReference type="ARBA" id="ARBA00022670"/>
    </source>
</evidence>
<comment type="subcellular location">
    <subcellularLocation>
        <location evidence="2">Cell membrane</location>
        <topology evidence="2">Single-pass type II membrane protein</topology>
    </subcellularLocation>
    <subcellularLocation>
        <location evidence="9">Membrane</location>
        <topology evidence="9">Single-pass type II membrane protein</topology>
    </subcellularLocation>
</comment>
<evidence type="ECO:0000256" key="6">
    <source>
        <dbReference type="ARBA" id="ARBA00022801"/>
    </source>
</evidence>
<evidence type="ECO:0000256" key="8">
    <source>
        <dbReference type="RuleBase" id="RU003993"/>
    </source>
</evidence>